<feature type="domain" description="Peptidase A1" evidence="16">
    <location>
        <begin position="102"/>
        <end position="447"/>
    </location>
</feature>
<dbReference type="Pfam" id="PF14543">
    <property type="entry name" value="TAXi_N"/>
    <property type="match status" value="1"/>
</dbReference>
<dbReference type="InterPro" id="IPR001969">
    <property type="entry name" value="Aspartic_peptidase_AS"/>
</dbReference>
<dbReference type="InterPro" id="IPR021109">
    <property type="entry name" value="Peptidase_aspartic_dom_sf"/>
</dbReference>
<dbReference type="InterPro" id="IPR034164">
    <property type="entry name" value="Pepsin-like_dom"/>
</dbReference>
<dbReference type="AlphaFoldDB" id="A0AAE1JNV9"/>
<protein>
    <recommendedName>
        <fullName evidence="16">Peptidase A1 domain-containing protein</fullName>
    </recommendedName>
</protein>
<dbReference type="InterPro" id="IPR032861">
    <property type="entry name" value="TAXi_N"/>
</dbReference>
<dbReference type="FunFam" id="2.40.70.10:FF:000012">
    <property type="entry name" value="Aspartyl protease family protein 1"/>
    <property type="match status" value="1"/>
</dbReference>
<keyword evidence="4" id="KW-0336">GPI-anchor</keyword>
<evidence type="ECO:0000259" key="16">
    <source>
        <dbReference type="PROSITE" id="PS51767"/>
    </source>
</evidence>
<comment type="subcellular location">
    <subcellularLocation>
        <location evidence="1">Cell membrane</location>
        <topology evidence="1">Lipid-anchor</topology>
        <topology evidence="1">GPI-anchor</topology>
    </subcellularLocation>
</comment>
<dbReference type="PRINTS" id="PR00792">
    <property type="entry name" value="PEPSIN"/>
</dbReference>
<evidence type="ECO:0000256" key="5">
    <source>
        <dbReference type="ARBA" id="ARBA00022670"/>
    </source>
</evidence>
<evidence type="ECO:0000256" key="12">
    <source>
        <dbReference type="PIRSR" id="PIRSR601461-1"/>
    </source>
</evidence>
<evidence type="ECO:0000256" key="13">
    <source>
        <dbReference type="RuleBase" id="RU000454"/>
    </source>
</evidence>
<dbReference type="PANTHER" id="PTHR13683:SF339">
    <property type="entry name" value="PEPTIDASE A1 DOMAIN-CONTAINING PROTEIN"/>
    <property type="match status" value="1"/>
</dbReference>
<dbReference type="PROSITE" id="PS51767">
    <property type="entry name" value="PEPTIDASE_A1"/>
    <property type="match status" value="1"/>
</dbReference>
<evidence type="ECO:0000256" key="3">
    <source>
        <dbReference type="ARBA" id="ARBA00022475"/>
    </source>
</evidence>
<reference evidence="17" key="1">
    <citation type="submission" date="2023-10" db="EMBL/GenBank/DDBJ databases">
        <title>Chromosome-level genome of the transformable northern wattle, Acacia crassicarpa.</title>
        <authorList>
            <person name="Massaro I."/>
            <person name="Sinha N.R."/>
            <person name="Poethig S."/>
            <person name="Leichty A.R."/>
        </authorList>
    </citation>
    <scope>NUCLEOTIDE SEQUENCE</scope>
    <source>
        <strain evidence="17">Acra3RX</strain>
        <tissue evidence="17">Leaf</tissue>
    </source>
</reference>
<dbReference type="SUPFAM" id="SSF50630">
    <property type="entry name" value="Acid proteases"/>
    <property type="match status" value="1"/>
</dbReference>
<dbReference type="EMBL" id="JAWXYG010000004">
    <property type="protein sequence ID" value="KAK4274080.1"/>
    <property type="molecule type" value="Genomic_DNA"/>
</dbReference>
<dbReference type="GO" id="GO:0006508">
    <property type="term" value="P:proteolysis"/>
    <property type="evidence" value="ECO:0007669"/>
    <property type="project" value="UniProtKB-KW"/>
</dbReference>
<evidence type="ECO:0000256" key="6">
    <source>
        <dbReference type="ARBA" id="ARBA00022729"/>
    </source>
</evidence>
<organism evidence="17 18">
    <name type="scientific">Acacia crassicarpa</name>
    <name type="common">northern wattle</name>
    <dbReference type="NCBI Taxonomy" id="499986"/>
    <lineage>
        <taxon>Eukaryota</taxon>
        <taxon>Viridiplantae</taxon>
        <taxon>Streptophyta</taxon>
        <taxon>Embryophyta</taxon>
        <taxon>Tracheophyta</taxon>
        <taxon>Spermatophyta</taxon>
        <taxon>Magnoliopsida</taxon>
        <taxon>eudicotyledons</taxon>
        <taxon>Gunneridae</taxon>
        <taxon>Pentapetalae</taxon>
        <taxon>rosids</taxon>
        <taxon>fabids</taxon>
        <taxon>Fabales</taxon>
        <taxon>Fabaceae</taxon>
        <taxon>Caesalpinioideae</taxon>
        <taxon>mimosoid clade</taxon>
        <taxon>Acacieae</taxon>
        <taxon>Acacia</taxon>
    </lineage>
</organism>
<evidence type="ECO:0000256" key="7">
    <source>
        <dbReference type="ARBA" id="ARBA00022750"/>
    </source>
</evidence>
<dbReference type="PANTHER" id="PTHR13683">
    <property type="entry name" value="ASPARTYL PROTEASES"/>
    <property type="match status" value="1"/>
</dbReference>
<dbReference type="InterPro" id="IPR001461">
    <property type="entry name" value="Aspartic_peptidase_A1"/>
</dbReference>
<dbReference type="GO" id="GO:0098552">
    <property type="term" value="C:side of membrane"/>
    <property type="evidence" value="ECO:0007669"/>
    <property type="project" value="UniProtKB-KW"/>
</dbReference>
<keyword evidence="9" id="KW-0472">Membrane</keyword>
<keyword evidence="3" id="KW-1003">Cell membrane</keyword>
<evidence type="ECO:0000256" key="4">
    <source>
        <dbReference type="ARBA" id="ARBA00022622"/>
    </source>
</evidence>
<evidence type="ECO:0000256" key="8">
    <source>
        <dbReference type="ARBA" id="ARBA00022801"/>
    </source>
</evidence>
<evidence type="ECO:0000256" key="14">
    <source>
        <dbReference type="SAM" id="MobiDB-lite"/>
    </source>
</evidence>
<dbReference type="Gene3D" id="2.40.70.10">
    <property type="entry name" value="Acid Proteases"/>
    <property type="match status" value="2"/>
</dbReference>
<dbReference type="Pfam" id="PF14541">
    <property type="entry name" value="TAXi_C"/>
    <property type="match status" value="1"/>
</dbReference>
<dbReference type="GO" id="GO:0004190">
    <property type="term" value="F:aspartic-type endopeptidase activity"/>
    <property type="evidence" value="ECO:0007669"/>
    <property type="project" value="UniProtKB-KW"/>
</dbReference>
<sequence length="527" mass="58367">MAFRFVLCLLLAKGLVEGTVALTFSSKLIHVYSDEAKAVWASRRKNLSDESWPKRNSSEYFRLLLGSDLTRQRMKLGSQHDFLYPSEGSQTLFFGDDLASLHYIWIDIGTPNVSFLVALDAGSDLLWVPCDCIECAPLSANYYNALDRDLSEYSPSLSSTSRHLPCSHQLCNLTSKCKSPKEPCSYNYQYYSANTSSSGLLIEDKLHLKSYEKHTAQSSVEASIILGCGRRQSGDYLQGAAPDGVMGLGPGSISVPSLLAKAGLIKDSFSICLNENDSGRILFGDQGHTSEQYTPFLPIDGDFFAYVVAVESLCIGSSCLKNTGFQALIDTGTSFTYLPDEIYKLVVSEFDKQVSAPRINLQEYPWDYCYNISSHELDNISTFKLTFSKNQTFRIHNPLFTSPSNQEYTITCLTIMQADDNYATIGQNFLKGYHMIFDRENVRFGWSSSNCEDNKGDKANLTAPWNGGSPNPLPANQQQSVPNTHSVPPAFAGPALHKPARAPPRGMMASHFLSLVSLLCSLFWVSH</sequence>
<gene>
    <name evidence="17" type="ORF">QN277_017365</name>
</gene>
<dbReference type="GO" id="GO:0005886">
    <property type="term" value="C:plasma membrane"/>
    <property type="evidence" value="ECO:0007669"/>
    <property type="project" value="UniProtKB-SubCell"/>
</dbReference>
<evidence type="ECO:0000256" key="2">
    <source>
        <dbReference type="ARBA" id="ARBA00007447"/>
    </source>
</evidence>
<keyword evidence="7 13" id="KW-0064">Aspartyl protease</keyword>
<keyword evidence="11" id="KW-0449">Lipoprotein</keyword>
<feature type="compositionally biased region" description="Polar residues" evidence="14">
    <location>
        <begin position="474"/>
        <end position="483"/>
    </location>
</feature>
<dbReference type="InterPro" id="IPR032799">
    <property type="entry name" value="TAXi_C"/>
</dbReference>
<keyword evidence="8 13" id="KW-0378">Hydrolase</keyword>
<dbReference type="Proteomes" id="UP001293593">
    <property type="component" value="Unassembled WGS sequence"/>
</dbReference>
<feature type="region of interest" description="Disordered" evidence="14">
    <location>
        <begin position="457"/>
        <end position="483"/>
    </location>
</feature>
<dbReference type="CDD" id="cd05471">
    <property type="entry name" value="pepsin_like"/>
    <property type="match status" value="1"/>
</dbReference>
<dbReference type="PROSITE" id="PS00141">
    <property type="entry name" value="ASP_PROTEASE"/>
    <property type="match status" value="1"/>
</dbReference>
<keyword evidence="18" id="KW-1185">Reference proteome</keyword>
<evidence type="ECO:0000256" key="1">
    <source>
        <dbReference type="ARBA" id="ARBA00004609"/>
    </source>
</evidence>
<evidence type="ECO:0000256" key="11">
    <source>
        <dbReference type="ARBA" id="ARBA00023288"/>
    </source>
</evidence>
<feature type="active site" evidence="12">
    <location>
        <position position="120"/>
    </location>
</feature>
<feature type="chain" id="PRO_5041992780" description="Peptidase A1 domain-containing protein" evidence="15">
    <location>
        <begin position="19"/>
        <end position="527"/>
    </location>
</feature>
<accession>A0AAE1JNV9</accession>
<feature type="active site" evidence="12">
    <location>
        <position position="330"/>
    </location>
</feature>
<dbReference type="FunFam" id="2.40.70.10:FF:000014">
    <property type="entry name" value="Aspartyl protease family protein 1"/>
    <property type="match status" value="1"/>
</dbReference>
<evidence type="ECO:0000256" key="9">
    <source>
        <dbReference type="ARBA" id="ARBA00023136"/>
    </source>
</evidence>
<keyword evidence="10" id="KW-0325">Glycoprotein</keyword>
<evidence type="ECO:0000256" key="10">
    <source>
        <dbReference type="ARBA" id="ARBA00023180"/>
    </source>
</evidence>
<name>A0AAE1JNV9_9FABA</name>
<comment type="caution">
    <text evidence="17">The sequence shown here is derived from an EMBL/GenBank/DDBJ whole genome shotgun (WGS) entry which is preliminary data.</text>
</comment>
<dbReference type="InterPro" id="IPR033121">
    <property type="entry name" value="PEPTIDASE_A1"/>
</dbReference>
<comment type="similarity">
    <text evidence="2 13">Belongs to the peptidase A1 family.</text>
</comment>
<proteinExistence type="inferred from homology"/>
<evidence type="ECO:0000313" key="18">
    <source>
        <dbReference type="Proteomes" id="UP001293593"/>
    </source>
</evidence>
<evidence type="ECO:0000313" key="17">
    <source>
        <dbReference type="EMBL" id="KAK4274080.1"/>
    </source>
</evidence>
<keyword evidence="6 15" id="KW-0732">Signal</keyword>
<evidence type="ECO:0000256" key="15">
    <source>
        <dbReference type="SAM" id="SignalP"/>
    </source>
</evidence>
<feature type="signal peptide" evidence="15">
    <location>
        <begin position="1"/>
        <end position="18"/>
    </location>
</feature>
<keyword evidence="5 13" id="KW-0645">Protease</keyword>